<feature type="transmembrane region" description="Helical" evidence="8">
    <location>
        <begin position="45"/>
        <end position="67"/>
    </location>
</feature>
<evidence type="ECO:0000256" key="2">
    <source>
        <dbReference type="ARBA" id="ARBA00022677"/>
    </source>
</evidence>
<feature type="transmembrane region" description="Helical" evidence="8">
    <location>
        <begin position="101"/>
        <end position="122"/>
    </location>
</feature>
<keyword evidence="3 8" id="KW-0812">Transmembrane</keyword>
<evidence type="ECO:0000256" key="4">
    <source>
        <dbReference type="ARBA" id="ARBA00022989"/>
    </source>
</evidence>
<dbReference type="GO" id="GO:0016020">
    <property type="term" value="C:membrane"/>
    <property type="evidence" value="ECO:0007669"/>
    <property type="project" value="UniProtKB-SubCell"/>
</dbReference>
<comment type="similarity">
    <text evidence="1 6">Belongs to the oleosin family.</text>
</comment>
<keyword evidence="2 6" id="KW-0551">Lipid droplet</keyword>
<dbReference type="PANTHER" id="PTHR33203">
    <property type="entry name" value="OLEOSIN"/>
    <property type="match status" value="1"/>
</dbReference>
<protein>
    <recommendedName>
        <fullName evidence="6">Oleosin</fullName>
    </recommendedName>
</protein>
<evidence type="ECO:0000256" key="5">
    <source>
        <dbReference type="ARBA" id="ARBA00023136"/>
    </source>
</evidence>
<feature type="region of interest" description="Disordered" evidence="7">
    <location>
        <begin position="151"/>
        <end position="199"/>
    </location>
</feature>
<comment type="subcellular location">
    <subcellularLocation>
        <location evidence="6">Lipid droplet</location>
    </subcellularLocation>
    <subcellularLocation>
        <location evidence="6">Membrane</location>
        <topology evidence="6">Multi-pass membrane protein</topology>
    </subcellularLocation>
</comment>
<name>A0A087H670_ARAAL</name>
<dbReference type="GO" id="GO:0050826">
    <property type="term" value="P:response to freezing"/>
    <property type="evidence" value="ECO:0007669"/>
    <property type="project" value="TreeGrafter"/>
</dbReference>
<dbReference type="AlphaFoldDB" id="A0A087H670"/>
<dbReference type="OrthoDB" id="1929188at2759"/>
<dbReference type="GO" id="GO:0010344">
    <property type="term" value="P:seed oilbody biogenesis"/>
    <property type="evidence" value="ECO:0007669"/>
    <property type="project" value="TreeGrafter"/>
</dbReference>
<evidence type="ECO:0000313" key="10">
    <source>
        <dbReference type="Proteomes" id="UP000029120"/>
    </source>
</evidence>
<dbReference type="Pfam" id="PF01277">
    <property type="entry name" value="Oleosin"/>
    <property type="match status" value="1"/>
</dbReference>
<keyword evidence="5 8" id="KW-0472">Membrane</keyword>
<dbReference type="InterPro" id="IPR000136">
    <property type="entry name" value="Oleosin"/>
</dbReference>
<reference evidence="10" key="1">
    <citation type="journal article" date="2015" name="Nat. Plants">
        <title>Genome expansion of Arabis alpina linked with retrotransposition and reduced symmetric DNA methylation.</title>
        <authorList>
            <person name="Willing E.M."/>
            <person name="Rawat V."/>
            <person name="Mandakova T."/>
            <person name="Maumus F."/>
            <person name="James G.V."/>
            <person name="Nordstroem K.J."/>
            <person name="Becker C."/>
            <person name="Warthmann N."/>
            <person name="Chica C."/>
            <person name="Szarzynska B."/>
            <person name="Zytnicki M."/>
            <person name="Albani M.C."/>
            <person name="Kiefer C."/>
            <person name="Bergonzi S."/>
            <person name="Castaings L."/>
            <person name="Mateos J.L."/>
            <person name="Berns M.C."/>
            <person name="Bujdoso N."/>
            <person name="Piofczyk T."/>
            <person name="de Lorenzo L."/>
            <person name="Barrero-Sicilia C."/>
            <person name="Mateos I."/>
            <person name="Piednoel M."/>
            <person name="Hagmann J."/>
            <person name="Chen-Min-Tao R."/>
            <person name="Iglesias-Fernandez R."/>
            <person name="Schuster S.C."/>
            <person name="Alonso-Blanco C."/>
            <person name="Roudier F."/>
            <person name="Carbonero P."/>
            <person name="Paz-Ares J."/>
            <person name="Davis S.J."/>
            <person name="Pecinka A."/>
            <person name="Quesneville H."/>
            <person name="Colot V."/>
            <person name="Lysak M.A."/>
            <person name="Weigel D."/>
            <person name="Coupland G."/>
            <person name="Schneeberger K."/>
        </authorList>
    </citation>
    <scope>NUCLEOTIDE SEQUENCE [LARGE SCALE GENOMIC DNA]</scope>
    <source>
        <strain evidence="10">cv. Pajares</strain>
    </source>
</reference>
<evidence type="ECO:0000256" key="7">
    <source>
        <dbReference type="SAM" id="MobiDB-lite"/>
    </source>
</evidence>
<evidence type="ECO:0000313" key="9">
    <source>
        <dbReference type="EMBL" id="KFK37622.1"/>
    </source>
</evidence>
<dbReference type="GO" id="GO:0019915">
    <property type="term" value="P:lipid storage"/>
    <property type="evidence" value="ECO:0007669"/>
    <property type="project" value="TreeGrafter"/>
</dbReference>
<evidence type="ECO:0000256" key="3">
    <source>
        <dbReference type="ARBA" id="ARBA00022692"/>
    </source>
</evidence>
<dbReference type="EMBL" id="CM002871">
    <property type="protein sequence ID" value="KFK37622.1"/>
    <property type="molecule type" value="Genomic_DNA"/>
</dbReference>
<dbReference type="PROSITE" id="PS00811">
    <property type="entry name" value="OLEOSINS"/>
    <property type="match status" value="1"/>
</dbReference>
<keyword evidence="10" id="KW-1185">Reference proteome</keyword>
<accession>A0A087H670</accession>
<evidence type="ECO:0000256" key="6">
    <source>
        <dbReference type="RuleBase" id="RU000540"/>
    </source>
</evidence>
<dbReference type="eggNOG" id="ENOG502S1R0">
    <property type="taxonomic scope" value="Eukaryota"/>
</dbReference>
<dbReference type="Proteomes" id="UP000029120">
    <property type="component" value="Chromosome 3"/>
</dbReference>
<dbReference type="PANTHER" id="PTHR33203:SF61">
    <property type="entry name" value="OLEOSIN 5"/>
    <property type="match status" value="1"/>
</dbReference>
<sequence>MADVRTHSHQVQVHPLRQHEGGIKVVYPQSGTGTGTGTGPSSTQVLTVVAGVPVGGTLLLLAGLTLAGSVIGTILAFPLFLIFSPVIVPAAFLIGLAMAGFFTSGAIGLTGLSSMSWVLNFFRRARENLPEELEEAKQRLADMAEYVGQRTKDAGQTIEDRAQDVRETKTDVRGDVHTKGHARGDRDTKTTHEVRVASS</sequence>
<feature type="transmembrane region" description="Helical" evidence="8">
    <location>
        <begin position="74"/>
        <end position="95"/>
    </location>
</feature>
<evidence type="ECO:0000256" key="8">
    <source>
        <dbReference type="SAM" id="Phobius"/>
    </source>
</evidence>
<proteinExistence type="inferred from homology"/>
<evidence type="ECO:0000256" key="1">
    <source>
        <dbReference type="ARBA" id="ARBA00010858"/>
    </source>
</evidence>
<dbReference type="OMA" id="MSWVLNY"/>
<gene>
    <name evidence="9" type="ordered locus">AALP_Aa3g007200</name>
</gene>
<dbReference type="Gramene" id="KFK37622">
    <property type="protein sequence ID" value="KFK37622"/>
    <property type="gene ID" value="AALP_AA3G007200"/>
</dbReference>
<organism evidence="9 10">
    <name type="scientific">Arabis alpina</name>
    <name type="common">Alpine rock-cress</name>
    <dbReference type="NCBI Taxonomy" id="50452"/>
    <lineage>
        <taxon>Eukaryota</taxon>
        <taxon>Viridiplantae</taxon>
        <taxon>Streptophyta</taxon>
        <taxon>Embryophyta</taxon>
        <taxon>Tracheophyta</taxon>
        <taxon>Spermatophyta</taxon>
        <taxon>Magnoliopsida</taxon>
        <taxon>eudicotyledons</taxon>
        <taxon>Gunneridae</taxon>
        <taxon>Pentapetalae</taxon>
        <taxon>rosids</taxon>
        <taxon>malvids</taxon>
        <taxon>Brassicales</taxon>
        <taxon>Brassicaceae</taxon>
        <taxon>Arabideae</taxon>
        <taxon>Arabis</taxon>
    </lineage>
</organism>
<dbReference type="GO" id="GO:0012511">
    <property type="term" value="C:monolayer-surrounded lipid storage body"/>
    <property type="evidence" value="ECO:0007669"/>
    <property type="project" value="InterPro"/>
</dbReference>
<keyword evidence="4 8" id="KW-1133">Transmembrane helix</keyword>